<proteinExistence type="predicted"/>
<accession>A0ABN9V073</accession>
<gene>
    <name evidence="2" type="ORF">PCOR1329_LOCUS53388</name>
</gene>
<evidence type="ECO:0000313" key="2">
    <source>
        <dbReference type="EMBL" id="CAK0866045.1"/>
    </source>
</evidence>
<organism evidence="2 3">
    <name type="scientific">Prorocentrum cordatum</name>
    <dbReference type="NCBI Taxonomy" id="2364126"/>
    <lineage>
        <taxon>Eukaryota</taxon>
        <taxon>Sar</taxon>
        <taxon>Alveolata</taxon>
        <taxon>Dinophyceae</taxon>
        <taxon>Prorocentrales</taxon>
        <taxon>Prorocentraceae</taxon>
        <taxon>Prorocentrum</taxon>
    </lineage>
</organism>
<protein>
    <submittedName>
        <fullName evidence="2">Uncharacterized protein</fullName>
    </submittedName>
</protein>
<feature type="region of interest" description="Disordered" evidence="1">
    <location>
        <begin position="526"/>
        <end position="547"/>
    </location>
</feature>
<evidence type="ECO:0000256" key="1">
    <source>
        <dbReference type="SAM" id="MobiDB-lite"/>
    </source>
</evidence>
<dbReference type="Proteomes" id="UP001189429">
    <property type="component" value="Unassembled WGS sequence"/>
</dbReference>
<keyword evidence="3" id="KW-1185">Reference proteome</keyword>
<reference evidence="2" key="1">
    <citation type="submission" date="2023-10" db="EMBL/GenBank/DDBJ databases">
        <authorList>
            <person name="Chen Y."/>
            <person name="Shah S."/>
            <person name="Dougan E. K."/>
            <person name="Thang M."/>
            <person name="Chan C."/>
        </authorList>
    </citation>
    <scope>NUCLEOTIDE SEQUENCE [LARGE SCALE GENOMIC DNA]</scope>
</reference>
<sequence length="637" mass="70853">MAAISAAVVLPASLGESLGVADYAPGLTFGEALQHAENMKMSDNPLIKADNIDTAGQCNIADLPAEFATERGRMIEYFADYVGGFGGDIPWQTLRGLAKTCGYKSMPEQFSLKREPAGQYSMQLFITKKPDGKHDILKDVSPLSVTTRAETCMQMSRGTDLIWRYGNQYRIGRLAVQHMLEKLEGCQLRYHTVVAKPGKGPSRKTAERELKAAGCRFIREKGPRSNNANQFMEVADRENAHPDSSTFGWEESRLERALDNYARGRANAEGLTIWVLALRDFDPWFPNGVIRPILASTLRRFGVAWLGKTRVGKSAGSTTVSFMMSRVEIEALEQSGEVAKGDLLPTAGTAKHFDFFKGEPVCNHAYDKDFEAELVSKWAEGTPKGVNSNDFMRLIRPSRRQVKEDEDLPAIGARTHFVLVADKLVYFRHASDGRGRVPWWTYTNPNKPDLFNQGCKEAFGAYKQDPTKPVYSAYFEDDVKWSMKNLKGRAGLLDNVDKDEQQAIYESMQKGFWEMNMKDNDMLMDLSSPPRKRLATGPKASTGCGGDLSELDIEEQKAIHEAIQLDYFNKNMRDAGAQIDLTTPPRQRPATAGYDDVLENGLTRYLDEQDAIDNQQAKEAREQAAADAASQGGGMAD</sequence>
<name>A0ABN9V073_9DINO</name>
<comment type="caution">
    <text evidence="2">The sequence shown here is derived from an EMBL/GenBank/DDBJ whole genome shotgun (WGS) entry which is preliminary data.</text>
</comment>
<evidence type="ECO:0000313" key="3">
    <source>
        <dbReference type="Proteomes" id="UP001189429"/>
    </source>
</evidence>
<dbReference type="EMBL" id="CAUYUJ010016505">
    <property type="protein sequence ID" value="CAK0866045.1"/>
    <property type="molecule type" value="Genomic_DNA"/>
</dbReference>
<feature type="region of interest" description="Disordered" evidence="1">
    <location>
        <begin position="610"/>
        <end position="637"/>
    </location>
</feature>